<dbReference type="RefSeq" id="WP_200268917.1">
    <property type="nucleotide sequence ID" value="NZ_JAENHN010000032.1"/>
</dbReference>
<keyword evidence="8" id="KW-0010">Activator</keyword>
<evidence type="ECO:0000256" key="9">
    <source>
        <dbReference type="ARBA" id="ARBA00023163"/>
    </source>
</evidence>
<dbReference type="PANTHER" id="PTHR33238">
    <property type="entry name" value="IRON (METAL) DEPENDENT REPRESSOR, DTXR FAMILY"/>
    <property type="match status" value="1"/>
</dbReference>
<evidence type="ECO:0000256" key="1">
    <source>
        <dbReference type="ARBA" id="ARBA00004496"/>
    </source>
</evidence>
<dbReference type="SMART" id="SM00529">
    <property type="entry name" value="HTH_DTXR"/>
    <property type="match status" value="1"/>
</dbReference>
<dbReference type="InterPro" id="IPR022687">
    <property type="entry name" value="HTH_DTXR"/>
</dbReference>
<dbReference type="InterPro" id="IPR036390">
    <property type="entry name" value="WH_DNA-bd_sf"/>
</dbReference>
<keyword evidence="5" id="KW-0678">Repressor</keyword>
<dbReference type="Pfam" id="PF01325">
    <property type="entry name" value="Fe_dep_repress"/>
    <property type="match status" value="1"/>
</dbReference>
<keyword evidence="10" id="KW-0464">Manganese</keyword>
<organism evidence="13 14">
    <name type="scientific">Clostridium yunnanense</name>
    <dbReference type="NCBI Taxonomy" id="2800325"/>
    <lineage>
        <taxon>Bacteria</taxon>
        <taxon>Bacillati</taxon>
        <taxon>Bacillota</taxon>
        <taxon>Clostridia</taxon>
        <taxon>Eubacteriales</taxon>
        <taxon>Clostridiaceae</taxon>
        <taxon>Clostridium</taxon>
    </lineage>
</organism>
<dbReference type="InterPro" id="IPR001367">
    <property type="entry name" value="Fe_dep_repressor"/>
</dbReference>
<protein>
    <recommendedName>
        <fullName evidence="11">Manganese transport regulator</fullName>
    </recommendedName>
</protein>
<evidence type="ECO:0000313" key="13">
    <source>
        <dbReference type="EMBL" id="MBK1811070.1"/>
    </source>
</evidence>
<feature type="domain" description="HTH dtxR-type" evidence="12">
    <location>
        <begin position="19"/>
        <end position="81"/>
    </location>
</feature>
<dbReference type="InterPro" id="IPR022689">
    <property type="entry name" value="Iron_dep_repressor"/>
</dbReference>
<dbReference type="EMBL" id="JAENHN010000032">
    <property type="protein sequence ID" value="MBK1811070.1"/>
    <property type="molecule type" value="Genomic_DNA"/>
</dbReference>
<dbReference type="PANTHER" id="PTHR33238:SF11">
    <property type="entry name" value="TRANSCRIPTIONAL REGULATOR MNTR"/>
    <property type="match status" value="1"/>
</dbReference>
<dbReference type="InterPro" id="IPR050536">
    <property type="entry name" value="DtxR_MntR_Metal-Reg"/>
</dbReference>
<dbReference type="SUPFAM" id="SSF46785">
    <property type="entry name" value="Winged helix' DNA-binding domain"/>
    <property type="match status" value="1"/>
</dbReference>
<keyword evidence="14" id="KW-1185">Reference proteome</keyword>
<dbReference type="Gene3D" id="1.10.10.10">
    <property type="entry name" value="Winged helix-like DNA-binding domain superfamily/Winged helix DNA-binding domain"/>
    <property type="match status" value="1"/>
</dbReference>
<reference evidence="14" key="1">
    <citation type="submission" date="2021-01" db="EMBL/GenBank/DDBJ databases">
        <title>Genome public.</title>
        <authorList>
            <person name="Liu C."/>
            <person name="Sun Q."/>
        </authorList>
    </citation>
    <scope>NUCLEOTIDE SEQUENCE [LARGE SCALE GENOMIC DNA]</scope>
    <source>
        <strain evidence="14">YIM B02505</strain>
    </source>
</reference>
<dbReference type="Pfam" id="PF02742">
    <property type="entry name" value="Fe_dep_repr_C"/>
    <property type="match status" value="1"/>
</dbReference>
<dbReference type="InterPro" id="IPR036421">
    <property type="entry name" value="Fe_dep_repressor_sf"/>
</dbReference>
<dbReference type="Proteomes" id="UP000596739">
    <property type="component" value="Unassembled WGS sequence"/>
</dbReference>
<evidence type="ECO:0000256" key="2">
    <source>
        <dbReference type="ARBA" id="ARBA00007871"/>
    </source>
</evidence>
<dbReference type="InterPro" id="IPR036388">
    <property type="entry name" value="WH-like_DNA-bd_sf"/>
</dbReference>
<comment type="subcellular location">
    <subcellularLocation>
        <location evidence="1">Cytoplasm</location>
    </subcellularLocation>
</comment>
<evidence type="ECO:0000256" key="11">
    <source>
        <dbReference type="ARBA" id="ARBA00032593"/>
    </source>
</evidence>
<comment type="caution">
    <text evidence="13">The sequence shown here is derived from an EMBL/GenBank/DDBJ whole genome shotgun (WGS) entry which is preliminary data.</text>
</comment>
<evidence type="ECO:0000256" key="6">
    <source>
        <dbReference type="ARBA" id="ARBA00023015"/>
    </source>
</evidence>
<keyword evidence="7" id="KW-0238">DNA-binding</keyword>
<evidence type="ECO:0000256" key="7">
    <source>
        <dbReference type="ARBA" id="ARBA00023125"/>
    </source>
</evidence>
<accession>A0ABS1ENZ0</accession>
<sequence length="164" mass="19018">MSEEFYTFREYMNSARNSLSACEEDYIEMIYRLCSQNNGYTRVNDLATALNVKPPSVTKMIKKLGGKGLIIYKKYGIIELEQGGENIGKILLNRHNTIERFLLLLDIKSGLLEETEKIEHTIDTETLLEIKKLVNFFYDNPDIRRKFDLYKDTAKAETAENFGK</sequence>
<proteinExistence type="inferred from homology"/>
<evidence type="ECO:0000256" key="3">
    <source>
        <dbReference type="ARBA" id="ARBA00011738"/>
    </source>
</evidence>
<evidence type="ECO:0000256" key="8">
    <source>
        <dbReference type="ARBA" id="ARBA00023159"/>
    </source>
</evidence>
<keyword evidence="4" id="KW-0963">Cytoplasm</keyword>
<dbReference type="PROSITE" id="PS50944">
    <property type="entry name" value="HTH_DTXR"/>
    <property type="match status" value="1"/>
</dbReference>
<evidence type="ECO:0000259" key="12">
    <source>
        <dbReference type="PROSITE" id="PS50944"/>
    </source>
</evidence>
<evidence type="ECO:0000256" key="10">
    <source>
        <dbReference type="ARBA" id="ARBA00023211"/>
    </source>
</evidence>
<dbReference type="Gene3D" id="1.10.60.10">
    <property type="entry name" value="Iron dependent repressor, metal binding and dimerisation domain"/>
    <property type="match status" value="1"/>
</dbReference>
<gene>
    <name evidence="13" type="ORF">JHL18_10565</name>
</gene>
<evidence type="ECO:0000256" key="4">
    <source>
        <dbReference type="ARBA" id="ARBA00022490"/>
    </source>
</evidence>
<keyword evidence="6" id="KW-0805">Transcription regulation</keyword>
<name>A0ABS1ENZ0_9CLOT</name>
<evidence type="ECO:0000256" key="5">
    <source>
        <dbReference type="ARBA" id="ARBA00022491"/>
    </source>
</evidence>
<comment type="subunit">
    <text evidence="3">Homodimer.</text>
</comment>
<keyword evidence="9" id="KW-0804">Transcription</keyword>
<comment type="similarity">
    <text evidence="2">Belongs to the DtxR/MntR family.</text>
</comment>
<evidence type="ECO:0000313" key="14">
    <source>
        <dbReference type="Proteomes" id="UP000596739"/>
    </source>
</evidence>
<dbReference type="SUPFAM" id="SSF47979">
    <property type="entry name" value="Iron-dependent repressor protein, dimerization domain"/>
    <property type="match status" value="1"/>
</dbReference>